<evidence type="ECO:0000313" key="2">
    <source>
        <dbReference type="Proteomes" id="UP000183275"/>
    </source>
</evidence>
<reference evidence="2" key="1">
    <citation type="submission" date="2016-10" db="EMBL/GenBank/DDBJ databases">
        <authorList>
            <person name="Varghese N."/>
        </authorList>
    </citation>
    <scope>NUCLEOTIDE SEQUENCE [LARGE SCALE GENOMIC DNA]</scope>
    <source>
        <strain evidence="2">CGMCC 1.12284</strain>
    </source>
</reference>
<proteinExistence type="predicted"/>
<evidence type="ECO:0000313" key="1">
    <source>
        <dbReference type="EMBL" id="SEW31707.1"/>
    </source>
</evidence>
<dbReference type="EMBL" id="FOIS01000005">
    <property type="protein sequence ID" value="SEW31707.1"/>
    <property type="molecule type" value="Genomic_DNA"/>
</dbReference>
<dbReference type="eggNOG" id="arCOG01726">
    <property type="taxonomic scope" value="Archaea"/>
</dbReference>
<evidence type="ECO:0008006" key="3">
    <source>
        <dbReference type="Google" id="ProtNLM"/>
    </source>
</evidence>
<keyword evidence="2" id="KW-1185">Reference proteome</keyword>
<protein>
    <recommendedName>
        <fullName evidence="3">Polyprenyl synthetase</fullName>
    </recommendedName>
</protein>
<dbReference type="AlphaFoldDB" id="A0A1I0QW37"/>
<gene>
    <name evidence="1" type="ORF">SAMN05216285_4038</name>
</gene>
<dbReference type="OrthoDB" id="202855at2157"/>
<dbReference type="SUPFAM" id="SSF48576">
    <property type="entry name" value="Terpenoid synthases"/>
    <property type="match status" value="1"/>
</dbReference>
<dbReference type="Gene3D" id="1.10.600.10">
    <property type="entry name" value="Farnesyl Diphosphate Synthase"/>
    <property type="match status" value="1"/>
</dbReference>
<accession>A0A1I0QW37</accession>
<dbReference type="RefSeq" id="WP_049991982.1">
    <property type="nucleotide sequence ID" value="NZ_FOIS01000005.1"/>
</dbReference>
<organism evidence="1 2">
    <name type="scientific">Natrinema salifodinae</name>
    <dbReference type="NCBI Taxonomy" id="1202768"/>
    <lineage>
        <taxon>Archaea</taxon>
        <taxon>Methanobacteriati</taxon>
        <taxon>Methanobacteriota</taxon>
        <taxon>Stenosarchaea group</taxon>
        <taxon>Halobacteria</taxon>
        <taxon>Halobacteriales</taxon>
        <taxon>Natrialbaceae</taxon>
        <taxon>Natrinema</taxon>
    </lineage>
</organism>
<dbReference type="STRING" id="1202768.SAMN05216285_4038"/>
<dbReference type="InterPro" id="IPR008949">
    <property type="entry name" value="Isoprenoid_synthase_dom_sf"/>
</dbReference>
<name>A0A1I0QW37_9EURY</name>
<sequence>MFGELTLADRRAKIDSRLETALESARGEYLAPARTVIVERDDRRYGQLVALVYNSVAETPDDSSILRAATAMELFRGYCRLREQLLGRLAGSESDSVTRTSNAALLASDYLHTAAYSTLSPLEDTDVRPCIGTLASVSERIIETLTDAPLESTPSPAEYCSFVDGTAGALGRGAAVIGATLADVDDRERRRFATLGRGASVRRRLRRVLDADAGTDTIRLGSPPLDGQHRILRQHARRRLTEATEALRTLSSTTDVDSLGAFVEGSTPVESVRK</sequence>
<dbReference type="Proteomes" id="UP000183275">
    <property type="component" value="Unassembled WGS sequence"/>
</dbReference>